<accession>A0ABS4TVB9</accession>
<organism evidence="1 2">
    <name type="scientific">Kibdelosporangium banguiense</name>
    <dbReference type="NCBI Taxonomy" id="1365924"/>
    <lineage>
        <taxon>Bacteria</taxon>
        <taxon>Bacillati</taxon>
        <taxon>Actinomycetota</taxon>
        <taxon>Actinomycetes</taxon>
        <taxon>Pseudonocardiales</taxon>
        <taxon>Pseudonocardiaceae</taxon>
        <taxon>Kibdelosporangium</taxon>
    </lineage>
</organism>
<dbReference type="Proteomes" id="UP001519332">
    <property type="component" value="Unassembled WGS sequence"/>
</dbReference>
<reference evidence="1 2" key="1">
    <citation type="submission" date="2021-03" db="EMBL/GenBank/DDBJ databases">
        <title>Sequencing the genomes of 1000 actinobacteria strains.</title>
        <authorList>
            <person name="Klenk H.-P."/>
        </authorList>
    </citation>
    <scope>NUCLEOTIDE SEQUENCE [LARGE SCALE GENOMIC DNA]</scope>
    <source>
        <strain evidence="1 2">DSM 46670</strain>
    </source>
</reference>
<proteinExistence type="predicted"/>
<sequence>MSGIILRRRICGPATGCINRWYNKTYAPVIRLLEDLTDGRFANGALARVLIMEFWSRGEAPTFTQFAQAWLAATDGRWDLLAPEYAFLTDRRCGEAGADWTSVRNRKAATVLAVLRKLC</sequence>
<evidence type="ECO:0000313" key="2">
    <source>
        <dbReference type="Proteomes" id="UP001519332"/>
    </source>
</evidence>
<evidence type="ECO:0000313" key="1">
    <source>
        <dbReference type="EMBL" id="MBP2328349.1"/>
    </source>
</evidence>
<dbReference type="RefSeq" id="WP_209645356.1">
    <property type="nucleotide sequence ID" value="NZ_JAGINW010000001.1"/>
</dbReference>
<name>A0ABS4TVB9_9PSEU</name>
<comment type="caution">
    <text evidence="1">The sequence shown here is derived from an EMBL/GenBank/DDBJ whole genome shotgun (WGS) entry which is preliminary data.</text>
</comment>
<protein>
    <submittedName>
        <fullName evidence="1">Uncharacterized protein</fullName>
    </submittedName>
</protein>
<dbReference type="EMBL" id="JAGINW010000001">
    <property type="protein sequence ID" value="MBP2328349.1"/>
    <property type="molecule type" value="Genomic_DNA"/>
</dbReference>
<gene>
    <name evidence="1" type="ORF">JOF56_008734</name>
</gene>
<keyword evidence="2" id="KW-1185">Reference proteome</keyword>